<reference evidence="2" key="1">
    <citation type="journal article" date="2019" name="Sci. Rep.">
        <title>Draft genome of Tanacetum cinerariifolium, the natural source of mosquito coil.</title>
        <authorList>
            <person name="Yamashiro T."/>
            <person name="Shiraishi A."/>
            <person name="Satake H."/>
            <person name="Nakayama K."/>
        </authorList>
    </citation>
    <scope>NUCLEOTIDE SEQUENCE</scope>
</reference>
<gene>
    <name evidence="2" type="ORF">Tci_873721</name>
</gene>
<feature type="region of interest" description="Disordered" evidence="1">
    <location>
        <begin position="75"/>
        <end position="125"/>
    </location>
</feature>
<proteinExistence type="predicted"/>
<feature type="non-terminal residue" evidence="2">
    <location>
        <position position="1"/>
    </location>
</feature>
<dbReference type="EMBL" id="BKCJ011193415">
    <property type="protein sequence ID" value="GFD01752.1"/>
    <property type="molecule type" value="Genomic_DNA"/>
</dbReference>
<feature type="compositionally biased region" description="Polar residues" evidence="1">
    <location>
        <begin position="75"/>
        <end position="84"/>
    </location>
</feature>
<feature type="compositionally biased region" description="Basic residues" evidence="1">
    <location>
        <begin position="86"/>
        <end position="98"/>
    </location>
</feature>
<protein>
    <submittedName>
        <fullName evidence="2">Uncharacterized protein</fullName>
    </submittedName>
</protein>
<sequence>LVDKKKVIITEDSIRSDLRFDDAEGTTCLLNEVIFKGLARMGIEAGFSGVITPLFDTMMVQAAVDIGDTLVETHQTPIVDQPSTSRSHKKQKPRRKHRKEAEVYHDKSEDEDHVPIPSSDPLPSGEDSYALNELMIFCTSLQEHVFDFQEANDA</sequence>
<evidence type="ECO:0000256" key="1">
    <source>
        <dbReference type="SAM" id="MobiDB-lite"/>
    </source>
</evidence>
<dbReference type="AlphaFoldDB" id="A0A699SUL9"/>
<comment type="caution">
    <text evidence="2">The sequence shown here is derived from an EMBL/GenBank/DDBJ whole genome shotgun (WGS) entry which is preliminary data.</text>
</comment>
<accession>A0A699SUL9</accession>
<feature type="compositionally biased region" description="Basic and acidic residues" evidence="1">
    <location>
        <begin position="99"/>
        <end position="114"/>
    </location>
</feature>
<evidence type="ECO:0000313" key="2">
    <source>
        <dbReference type="EMBL" id="GFD01752.1"/>
    </source>
</evidence>
<organism evidence="2">
    <name type="scientific">Tanacetum cinerariifolium</name>
    <name type="common">Dalmatian daisy</name>
    <name type="synonym">Chrysanthemum cinerariifolium</name>
    <dbReference type="NCBI Taxonomy" id="118510"/>
    <lineage>
        <taxon>Eukaryota</taxon>
        <taxon>Viridiplantae</taxon>
        <taxon>Streptophyta</taxon>
        <taxon>Embryophyta</taxon>
        <taxon>Tracheophyta</taxon>
        <taxon>Spermatophyta</taxon>
        <taxon>Magnoliopsida</taxon>
        <taxon>eudicotyledons</taxon>
        <taxon>Gunneridae</taxon>
        <taxon>Pentapetalae</taxon>
        <taxon>asterids</taxon>
        <taxon>campanulids</taxon>
        <taxon>Asterales</taxon>
        <taxon>Asteraceae</taxon>
        <taxon>Asteroideae</taxon>
        <taxon>Anthemideae</taxon>
        <taxon>Anthemidinae</taxon>
        <taxon>Tanacetum</taxon>
    </lineage>
</organism>
<name>A0A699SUL9_TANCI</name>